<name>A0A336JMN0_9BRAD</name>
<evidence type="ECO:0000313" key="4">
    <source>
        <dbReference type="Proteomes" id="UP000256343"/>
    </source>
</evidence>
<reference evidence="2 3" key="1">
    <citation type="submission" date="2017-08" db="EMBL/GenBank/DDBJ databases">
        <authorList>
            <person name="de Groot N.N."/>
        </authorList>
    </citation>
    <scope>NUCLEOTIDE SEQUENCE [LARGE SCALE GENOMIC DNA]</scope>
    <source>
        <strain evidence="2 3">JA575</strain>
    </source>
</reference>
<keyword evidence="4" id="KW-1185">Reference proteome</keyword>
<reference evidence="1 4" key="2">
    <citation type="submission" date="2018-07" db="EMBL/GenBank/DDBJ databases">
        <title>Genomic Encyclopedia of Archaeal and Bacterial Type Strains, Phase II (KMG-II): from individual species to whole genera.</title>
        <authorList>
            <person name="Goeker M."/>
        </authorList>
    </citation>
    <scope>NUCLEOTIDE SEQUENCE [LARGE SCALE GENOMIC DNA]</scope>
    <source>
        <strain evidence="1 4">JA575</strain>
    </source>
</reference>
<proteinExistence type="predicted"/>
<evidence type="ECO:0000313" key="3">
    <source>
        <dbReference type="Proteomes" id="UP000252631"/>
    </source>
</evidence>
<evidence type="ECO:0000313" key="2">
    <source>
        <dbReference type="EMBL" id="SSW90920.1"/>
    </source>
</evidence>
<protein>
    <submittedName>
        <fullName evidence="2">Uncharacterized protein</fullName>
    </submittedName>
</protein>
<gene>
    <name evidence="1" type="ORF">BJ125_10974</name>
    <name evidence="2" type="ORF">SAMN05892882_10974</name>
</gene>
<accession>A0A336JMN0</accession>
<dbReference type="EMBL" id="UFQQ01000009">
    <property type="protein sequence ID" value="SSW90920.1"/>
    <property type="molecule type" value="Genomic_DNA"/>
</dbReference>
<organism evidence="2 3">
    <name type="scientific">Rhodopseudomonas pentothenatexigens</name>
    <dbReference type="NCBI Taxonomy" id="999699"/>
    <lineage>
        <taxon>Bacteria</taxon>
        <taxon>Pseudomonadati</taxon>
        <taxon>Pseudomonadota</taxon>
        <taxon>Alphaproteobacteria</taxon>
        <taxon>Hyphomicrobiales</taxon>
        <taxon>Nitrobacteraceae</taxon>
        <taxon>Rhodopseudomonas</taxon>
    </lineage>
</organism>
<dbReference type="Proteomes" id="UP000252631">
    <property type="component" value="Unassembled WGS sequence"/>
</dbReference>
<dbReference type="Proteomes" id="UP000256343">
    <property type="component" value="Unassembled WGS sequence"/>
</dbReference>
<dbReference type="EMBL" id="QRDT01000009">
    <property type="protein sequence ID" value="RED35230.1"/>
    <property type="molecule type" value="Genomic_DNA"/>
</dbReference>
<evidence type="ECO:0000313" key="1">
    <source>
        <dbReference type="EMBL" id="RED35230.1"/>
    </source>
</evidence>
<sequence>MTFAQVRTRTRDVGSKWLEVSAASPLSLVLNRFAPGSAVAVRGVLS</sequence>
<dbReference type="AlphaFoldDB" id="A0A336JMN0"/>